<keyword evidence="10" id="KW-1185">Reference proteome</keyword>
<evidence type="ECO:0000256" key="6">
    <source>
        <dbReference type="PIRSR" id="PIRSR604808-2"/>
    </source>
</evidence>
<feature type="active site" description="Proton acceptor" evidence="5">
    <location>
        <position position="242"/>
    </location>
</feature>
<evidence type="ECO:0000313" key="10">
    <source>
        <dbReference type="Proteomes" id="UP000736335"/>
    </source>
</evidence>
<feature type="site" description="Interaction with DNA substrate" evidence="7">
    <location>
        <position position="242"/>
    </location>
</feature>
<dbReference type="GO" id="GO:0008081">
    <property type="term" value="F:phosphoric diester hydrolase activity"/>
    <property type="evidence" value="ECO:0007669"/>
    <property type="project" value="TreeGrafter"/>
</dbReference>
<dbReference type="InterPro" id="IPR005135">
    <property type="entry name" value="Endo/exonuclease/phosphatase"/>
</dbReference>
<dbReference type="GO" id="GO:0003906">
    <property type="term" value="F:DNA-(apurinic or apyrimidinic site) endonuclease activity"/>
    <property type="evidence" value="ECO:0007669"/>
    <property type="project" value="TreeGrafter"/>
</dbReference>
<dbReference type="Pfam" id="PF03372">
    <property type="entry name" value="Exo_endo_phos"/>
    <property type="match status" value="1"/>
</dbReference>
<evidence type="ECO:0000256" key="2">
    <source>
        <dbReference type="ARBA" id="ARBA00022723"/>
    </source>
</evidence>
<feature type="non-terminal residue" evidence="9">
    <location>
        <position position="394"/>
    </location>
</feature>
<dbReference type="GO" id="GO:0006284">
    <property type="term" value="P:base-excision repair"/>
    <property type="evidence" value="ECO:0007669"/>
    <property type="project" value="TreeGrafter"/>
</dbReference>
<feature type="binding site" evidence="6">
    <location>
        <position position="157"/>
    </location>
    <ligand>
        <name>Mg(2+)</name>
        <dbReference type="ChEBI" id="CHEBI:18420"/>
        <label>1</label>
    </ligand>
</feature>
<dbReference type="OrthoDB" id="416119at2759"/>
<proteinExistence type="inferred from homology"/>
<dbReference type="GO" id="GO:0046872">
    <property type="term" value="F:metal ion binding"/>
    <property type="evidence" value="ECO:0007669"/>
    <property type="project" value="UniProtKB-KW"/>
</dbReference>
<dbReference type="GO" id="GO:0008311">
    <property type="term" value="F:double-stranded DNA 3'-5' DNA exonuclease activity"/>
    <property type="evidence" value="ECO:0007669"/>
    <property type="project" value="TreeGrafter"/>
</dbReference>
<feature type="binding site" evidence="6">
    <location>
        <position position="47"/>
    </location>
    <ligand>
        <name>Mg(2+)</name>
        <dbReference type="ChEBI" id="CHEBI:18420"/>
        <label>1</label>
    </ligand>
</feature>
<feature type="binding site" evidence="6">
    <location>
        <position position="242"/>
    </location>
    <ligand>
        <name>Mg(2+)</name>
        <dbReference type="ChEBI" id="CHEBI:18420"/>
        <label>1</label>
    </ligand>
</feature>
<protein>
    <submittedName>
        <fullName evidence="9">Endonuclease/exonuclease/phosphatase</fullName>
    </submittedName>
</protein>
<evidence type="ECO:0000256" key="4">
    <source>
        <dbReference type="ARBA" id="ARBA00022842"/>
    </source>
</evidence>
<dbReference type="EMBL" id="WIUZ02000023">
    <property type="protein sequence ID" value="KAF9778453.1"/>
    <property type="molecule type" value="Genomic_DNA"/>
</dbReference>
<keyword evidence="9" id="KW-0255">Endonuclease</keyword>
<comment type="similarity">
    <text evidence="1">Belongs to the DNA repair enzymes AP/ExoA family.</text>
</comment>
<feature type="binding site" evidence="6">
    <location>
        <position position="155"/>
    </location>
    <ligand>
        <name>Mg(2+)</name>
        <dbReference type="ChEBI" id="CHEBI:18420"/>
        <label>1</label>
    </ligand>
</feature>
<dbReference type="PANTHER" id="PTHR22748">
    <property type="entry name" value="AP ENDONUCLEASE"/>
    <property type="match status" value="1"/>
</dbReference>
<feature type="site" description="Transition state stabilizer" evidence="7">
    <location>
        <position position="157"/>
    </location>
</feature>
<feature type="active site" description="Proton donor/acceptor" evidence="5">
    <location>
        <position position="155"/>
    </location>
</feature>
<comment type="cofactor">
    <cofactor evidence="6">
        <name>Mg(2+)</name>
        <dbReference type="ChEBI" id="CHEBI:18420"/>
    </cofactor>
    <cofactor evidence="6">
        <name>Mn(2+)</name>
        <dbReference type="ChEBI" id="CHEBI:29035"/>
    </cofactor>
    <text evidence="6">Probably binds two magnesium or manganese ions per subunit.</text>
</comment>
<evidence type="ECO:0000259" key="8">
    <source>
        <dbReference type="Pfam" id="PF03372"/>
    </source>
</evidence>
<feature type="site" description="Important for catalytic activity" evidence="7">
    <location>
        <position position="216"/>
    </location>
</feature>
<sequence>MHQRAAKASFKIASLNIKGRKSGEIEKWMHIPQVIRENNIAAMAVQETHLTDDLANQFQGLFGTRLTIHYSPDPQTRNARGVAIVLNKKYLKTDDVRETVIVPGRAIMVNLPWQDTQRINILAIYAPNSPREIKEFWKTITRKLNGTQPDVTLGDFNLVEDAIDRIPSKIDDPQAMEALREFKIKFNLVDGWRKANPTNKTYTWSRESDGTQSRIDRIYVRDDIFNECSNWETAPSPIPSDHDLITARISTPTSPKIGRGRWAIPTRLIKNKTIKKEIQMLGLKLQEDMERSQRRATGYRPQRLLKEFKTKVRDMIRAHEKKIQPMIKTRINNLSEKLLKVFNDPNLQTDEIKIAATQIKKEIQSLTRDLHHGNRNTVAAVDAAEGEKIGKTWS</sequence>
<dbReference type="GO" id="GO:0005634">
    <property type="term" value="C:nucleus"/>
    <property type="evidence" value="ECO:0007669"/>
    <property type="project" value="TreeGrafter"/>
</dbReference>
<dbReference type="InterPro" id="IPR036691">
    <property type="entry name" value="Endo/exonu/phosph_ase_sf"/>
</dbReference>
<gene>
    <name evidence="9" type="ORF">BJ322DRAFT_1014697</name>
</gene>
<dbReference type="SUPFAM" id="SSF56219">
    <property type="entry name" value="DNase I-like"/>
    <property type="match status" value="1"/>
</dbReference>
<dbReference type="AlphaFoldDB" id="A0A9P6H4P9"/>
<keyword evidence="9" id="KW-0540">Nuclease</keyword>
<keyword evidence="3" id="KW-0378">Hydrolase</keyword>
<keyword evidence="6" id="KW-0464">Manganese</keyword>
<comment type="caution">
    <text evidence="9">The sequence shown here is derived from an EMBL/GenBank/DDBJ whole genome shotgun (WGS) entry which is preliminary data.</text>
</comment>
<evidence type="ECO:0000256" key="7">
    <source>
        <dbReference type="PIRSR" id="PIRSR604808-3"/>
    </source>
</evidence>
<dbReference type="PANTHER" id="PTHR22748:SF6">
    <property type="entry name" value="DNA-(APURINIC OR APYRIMIDINIC SITE) ENDONUCLEASE"/>
    <property type="match status" value="1"/>
</dbReference>
<feature type="domain" description="Endonuclease/exonuclease/phosphatase" evidence="8">
    <location>
        <begin position="31"/>
        <end position="242"/>
    </location>
</feature>
<reference evidence="9" key="2">
    <citation type="submission" date="2020-11" db="EMBL/GenBank/DDBJ databases">
        <authorList>
            <consortium name="DOE Joint Genome Institute"/>
            <person name="Kuo A."/>
            <person name="Miyauchi S."/>
            <person name="Kiss E."/>
            <person name="Drula E."/>
            <person name="Kohler A."/>
            <person name="Sanchez-Garcia M."/>
            <person name="Andreopoulos B."/>
            <person name="Barry K.W."/>
            <person name="Bonito G."/>
            <person name="Buee M."/>
            <person name="Carver A."/>
            <person name="Chen C."/>
            <person name="Cichocki N."/>
            <person name="Clum A."/>
            <person name="Culley D."/>
            <person name="Crous P.W."/>
            <person name="Fauchery L."/>
            <person name="Girlanda M."/>
            <person name="Hayes R."/>
            <person name="Keri Z."/>
            <person name="Labutti K."/>
            <person name="Lipzen A."/>
            <person name="Lombard V."/>
            <person name="Magnuson J."/>
            <person name="Maillard F."/>
            <person name="Morin E."/>
            <person name="Murat C."/>
            <person name="Nolan M."/>
            <person name="Ohm R."/>
            <person name="Pangilinan J."/>
            <person name="Pereira M."/>
            <person name="Perotto S."/>
            <person name="Peter M."/>
            <person name="Riley R."/>
            <person name="Sitrit Y."/>
            <person name="Stielow B."/>
            <person name="Szollosi G."/>
            <person name="Zifcakova L."/>
            <person name="Stursova M."/>
            <person name="Spatafora J.W."/>
            <person name="Tedersoo L."/>
            <person name="Vaario L.-M."/>
            <person name="Yamada A."/>
            <person name="Yan M."/>
            <person name="Wang P."/>
            <person name="Xu J."/>
            <person name="Bruns T."/>
            <person name="Baldrian P."/>
            <person name="Vilgalys R."/>
            <person name="Henrissat B."/>
            <person name="Grigoriev I.V."/>
            <person name="Hibbett D."/>
            <person name="Nagy L.G."/>
            <person name="Martin F.M."/>
        </authorList>
    </citation>
    <scope>NUCLEOTIDE SEQUENCE</scope>
    <source>
        <strain evidence="9">UH-Tt-Lm1</strain>
    </source>
</reference>
<evidence type="ECO:0000256" key="1">
    <source>
        <dbReference type="ARBA" id="ARBA00007092"/>
    </source>
</evidence>
<keyword evidence="4 6" id="KW-0460">Magnesium</keyword>
<evidence type="ECO:0000313" key="9">
    <source>
        <dbReference type="EMBL" id="KAF9778453.1"/>
    </source>
</evidence>
<feature type="active site" evidence="5">
    <location>
        <position position="125"/>
    </location>
</feature>
<evidence type="ECO:0000256" key="3">
    <source>
        <dbReference type="ARBA" id="ARBA00022801"/>
    </source>
</evidence>
<dbReference type="Proteomes" id="UP000736335">
    <property type="component" value="Unassembled WGS sequence"/>
</dbReference>
<name>A0A9P6H4P9_9AGAM</name>
<dbReference type="CDD" id="cd09076">
    <property type="entry name" value="L1-EN"/>
    <property type="match status" value="1"/>
</dbReference>
<accession>A0A9P6H4P9</accession>
<feature type="binding site" evidence="6">
    <location>
        <position position="241"/>
    </location>
    <ligand>
        <name>Mg(2+)</name>
        <dbReference type="ChEBI" id="CHEBI:18420"/>
        <label>1</label>
    </ligand>
</feature>
<keyword evidence="2 6" id="KW-0479">Metal-binding</keyword>
<organism evidence="9 10">
    <name type="scientific">Thelephora terrestris</name>
    <dbReference type="NCBI Taxonomy" id="56493"/>
    <lineage>
        <taxon>Eukaryota</taxon>
        <taxon>Fungi</taxon>
        <taxon>Dikarya</taxon>
        <taxon>Basidiomycota</taxon>
        <taxon>Agaricomycotina</taxon>
        <taxon>Agaricomycetes</taxon>
        <taxon>Thelephorales</taxon>
        <taxon>Thelephoraceae</taxon>
        <taxon>Thelephora</taxon>
    </lineage>
</organism>
<feature type="binding site" evidence="6">
    <location>
        <position position="16"/>
    </location>
    <ligand>
        <name>Mg(2+)</name>
        <dbReference type="ChEBI" id="CHEBI:18420"/>
        <label>1</label>
    </ligand>
</feature>
<reference evidence="9" key="1">
    <citation type="journal article" date="2020" name="Nat. Commun.">
        <title>Large-scale genome sequencing of mycorrhizal fungi provides insights into the early evolution of symbiotic traits.</title>
        <authorList>
            <person name="Miyauchi S."/>
            <person name="Kiss E."/>
            <person name="Kuo A."/>
            <person name="Drula E."/>
            <person name="Kohler A."/>
            <person name="Sanchez-Garcia M."/>
            <person name="Morin E."/>
            <person name="Andreopoulos B."/>
            <person name="Barry K.W."/>
            <person name="Bonito G."/>
            <person name="Buee M."/>
            <person name="Carver A."/>
            <person name="Chen C."/>
            <person name="Cichocki N."/>
            <person name="Clum A."/>
            <person name="Culley D."/>
            <person name="Crous P.W."/>
            <person name="Fauchery L."/>
            <person name="Girlanda M."/>
            <person name="Hayes R.D."/>
            <person name="Keri Z."/>
            <person name="LaButti K."/>
            <person name="Lipzen A."/>
            <person name="Lombard V."/>
            <person name="Magnuson J."/>
            <person name="Maillard F."/>
            <person name="Murat C."/>
            <person name="Nolan M."/>
            <person name="Ohm R.A."/>
            <person name="Pangilinan J."/>
            <person name="Pereira M.F."/>
            <person name="Perotto S."/>
            <person name="Peter M."/>
            <person name="Pfister S."/>
            <person name="Riley R."/>
            <person name="Sitrit Y."/>
            <person name="Stielow J.B."/>
            <person name="Szollosi G."/>
            <person name="Zifcakova L."/>
            <person name="Stursova M."/>
            <person name="Spatafora J.W."/>
            <person name="Tedersoo L."/>
            <person name="Vaario L.M."/>
            <person name="Yamada A."/>
            <person name="Yan M."/>
            <person name="Wang P."/>
            <person name="Xu J."/>
            <person name="Bruns T."/>
            <person name="Baldrian P."/>
            <person name="Vilgalys R."/>
            <person name="Dunand C."/>
            <person name="Henrissat B."/>
            <person name="Grigoriev I.V."/>
            <person name="Hibbett D."/>
            <person name="Nagy L.G."/>
            <person name="Martin F.M."/>
        </authorList>
    </citation>
    <scope>NUCLEOTIDE SEQUENCE</scope>
    <source>
        <strain evidence="9">UH-Tt-Lm1</strain>
    </source>
</reference>
<evidence type="ECO:0000256" key="5">
    <source>
        <dbReference type="PIRSR" id="PIRSR604808-1"/>
    </source>
</evidence>
<dbReference type="InterPro" id="IPR004808">
    <property type="entry name" value="AP_endonuc_1"/>
</dbReference>
<dbReference type="Gene3D" id="3.60.10.10">
    <property type="entry name" value="Endonuclease/exonuclease/phosphatase"/>
    <property type="match status" value="1"/>
</dbReference>